<dbReference type="VEuPathDB" id="FungiDB:H257_08228"/>
<evidence type="ECO:0000256" key="7">
    <source>
        <dbReference type="PROSITE-ProRule" id="PRU00464"/>
    </source>
</evidence>
<dbReference type="SUPFAM" id="SSF54197">
    <property type="entry name" value="HIT-like"/>
    <property type="match status" value="1"/>
</dbReference>
<dbReference type="CDD" id="cd01275">
    <property type="entry name" value="FHIT"/>
    <property type="match status" value="1"/>
</dbReference>
<dbReference type="PANTHER" id="PTHR46243:SF1">
    <property type="entry name" value="BIS(5'-ADENOSYL)-TRIPHOSPHATASE"/>
    <property type="match status" value="1"/>
</dbReference>
<evidence type="ECO:0000256" key="4">
    <source>
        <dbReference type="PIRSR" id="PIRSR601310-3"/>
    </source>
</evidence>
<feature type="active site" description="Tele-AMP-histidine intermediate" evidence="3">
    <location>
        <position position="234"/>
    </location>
</feature>
<feature type="short sequence motif" description="Histidine triad motif" evidence="4 7">
    <location>
        <begin position="232"/>
        <end position="236"/>
    </location>
</feature>
<feature type="site" description="Important for induction of apoptosis" evidence="6">
    <location>
        <position position="252"/>
    </location>
</feature>
<dbReference type="STRING" id="112090.W4GEB0"/>
<reference evidence="9" key="1">
    <citation type="submission" date="2013-12" db="EMBL/GenBank/DDBJ databases">
        <title>The Genome Sequence of Aphanomyces astaci APO3.</title>
        <authorList>
            <consortium name="The Broad Institute Genomics Platform"/>
            <person name="Russ C."/>
            <person name="Tyler B."/>
            <person name="van West P."/>
            <person name="Dieguez-Uribeondo J."/>
            <person name="Young S.K."/>
            <person name="Zeng Q."/>
            <person name="Gargeya S."/>
            <person name="Fitzgerald M."/>
            <person name="Abouelleil A."/>
            <person name="Alvarado L."/>
            <person name="Chapman S.B."/>
            <person name="Gainer-Dewar J."/>
            <person name="Goldberg J."/>
            <person name="Griggs A."/>
            <person name="Gujja S."/>
            <person name="Hansen M."/>
            <person name="Howarth C."/>
            <person name="Imamovic A."/>
            <person name="Ireland A."/>
            <person name="Larimer J."/>
            <person name="McCowan C."/>
            <person name="Murphy C."/>
            <person name="Pearson M."/>
            <person name="Poon T.W."/>
            <person name="Priest M."/>
            <person name="Roberts A."/>
            <person name="Saif S."/>
            <person name="Shea T."/>
            <person name="Sykes S."/>
            <person name="Wortman J."/>
            <person name="Nusbaum C."/>
            <person name="Birren B."/>
        </authorList>
    </citation>
    <scope>NUCLEOTIDE SEQUENCE [LARGE SCALE GENOMIC DNA]</scope>
    <source>
        <strain evidence="9">APO3</strain>
    </source>
</reference>
<evidence type="ECO:0000313" key="9">
    <source>
        <dbReference type="EMBL" id="ETV78010.1"/>
    </source>
</evidence>
<accession>W4GEB0</accession>
<evidence type="ECO:0000259" key="8">
    <source>
        <dbReference type="PROSITE" id="PS51084"/>
    </source>
</evidence>
<dbReference type="GO" id="GO:0016787">
    <property type="term" value="F:hydrolase activity"/>
    <property type="evidence" value="ECO:0007669"/>
    <property type="project" value="UniProtKB-KW"/>
</dbReference>
<sequence>MLQRLAQFVTQRNIRLVLLDLTSCHPSSSLDVAVPALVKCGFRVGVLTSPANATAALVRTTTDATISSSVFRSTQHETFFQDATTFLQVSSDRTLSFRPPGIVAVGNVAIDDVLRDVDMDTPDAFVQALLGFPHALDPHWTQFGPYPIRQSEVFYTSTLSVGLVNLKPIVPGHVLVIPKRRVARFLDLDGDEVADLWHAAQHVAKRLQAHYNAEAYTFSIQDGAVAGQTVPHCHIHVLPRHMHDFRRNDDIYDHLATHDATRPSFDLDPQDDDVRVCRSVDDMAAEAAVLRGILAQ</sequence>
<evidence type="ECO:0000256" key="3">
    <source>
        <dbReference type="PIRSR" id="PIRSR601310-1"/>
    </source>
</evidence>
<dbReference type="GeneID" id="20810224"/>
<dbReference type="FunFam" id="3.30.428.10:FF:000011">
    <property type="entry name" value="Fragile histidine triad"/>
    <property type="match status" value="1"/>
</dbReference>
<feature type="binding site" evidence="5">
    <location>
        <position position="165"/>
    </location>
    <ligand>
        <name>substrate</name>
    </ligand>
</feature>
<protein>
    <recommendedName>
        <fullName evidence="8">HIT domain-containing protein</fullName>
    </recommendedName>
</protein>
<dbReference type="PRINTS" id="PR00332">
    <property type="entry name" value="HISTRIAD"/>
</dbReference>
<dbReference type="InterPro" id="IPR036265">
    <property type="entry name" value="HIT-like_sf"/>
</dbReference>
<dbReference type="GO" id="GO:0000166">
    <property type="term" value="F:nucleotide binding"/>
    <property type="evidence" value="ECO:0007669"/>
    <property type="project" value="UniProtKB-KW"/>
</dbReference>
<evidence type="ECO:0000256" key="2">
    <source>
        <dbReference type="ARBA" id="ARBA00022801"/>
    </source>
</evidence>
<feature type="binding site" evidence="5">
    <location>
        <begin position="227"/>
        <end position="230"/>
    </location>
    <ligand>
        <name>substrate</name>
    </ligand>
</feature>
<dbReference type="Gene3D" id="3.30.428.10">
    <property type="entry name" value="HIT-like"/>
    <property type="match status" value="1"/>
</dbReference>
<evidence type="ECO:0000256" key="1">
    <source>
        <dbReference type="ARBA" id="ARBA00022741"/>
    </source>
</evidence>
<dbReference type="PANTHER" id="PTHR46243">
    <property type="entry name" value="BIS(5'-ADENOSYL)-TRIPHOSPHATASE"/>
    <property type="match status" value="1"/>
</dbReference>
<proteinExistence type="predicted"/>
<dbReference type="AlphaFoldDB" id="W4GEB0"/>
<dbReference type="Pfam" id="PF01230">
    <property type="entry name" value="HIT"/>
    <property type="match status" value="1"/>
</dbReference>
<dbReference type="InterPro" id="IPR001310">
    <property type="entry name" value="Histidine_triad_HIT"/>
</dbReference>
<feature type="binding site" evidence="5">
    <location>
        <position position="236"/>
    </location>
    <ligand>
        <name>substrate</name>
    </ligand>
</feature>
<keyword evidence="2" id="KW-0378">Hydrolase</keyword>
<feature type="domain" description="HIT" evidence="8">
    <location>
        <begin position="139"/>
        <end position="247"/>
    </location>
</feature>
<dbReference type="EMBL" id="KI913131">
    <property type="protein sequence ID" value="ETV78010.1"/>
    <property type="molecule type" value="Genomic_DNA"/>
</dbReference>
<dbReference type="OrthoDB" id="680339at2759"/>
<keyword evidence="1" id="KW-0547">Nucleotide-binding</keyword>
<evidence type="ECO:0000256" key="6">
    <source>
        <dbReference type="PIRSR" id="PIRSR639383-3"/>
    </source>
</evidence>
<name>W4GEB0_APHAT</name>
<gene>
    <name evidence="9" type="ORF">H257_08228</name>
</gene>
<dbReference type="PROSITE" id="PS51084">
    <property type="entry name" value="HIT_2"/>
    <property type="match status" value="1"/>
</dbReference>
<dbReference type="InterPro" id="IPR011146">
    <property type="entry name" value="HIT-like"/>
</dbReference>
<dbReference type="InterPro" id="IPR051884">
    <property type="entry name" value="Bis(5'-adenosyl)-TPase_reg"/>
</dbReference>
<dbReference type="RefSeq" id="XP_009832347.1">
    <property type="nucleotide sequence ID" value="XM_009834045.1"/>
</dbReference>
<dbReference type="InterPro" id="IPR039383">
    <property type="entry name" value="FHIT"/>
</dbReference>
<feature type="binding site" evidence="5">
    <location>
        <position position="221"/>
    </location>
    <ligand>
        <name>substrate</name>
    </ligand>
</feature>
<organism evidence="9">
    <name type="scientific">Aphanomyces astaci</name>
    <name type="common">Crayfish plague agent</name>
    <dbReference type="NCBI Taxonomy" id="112090"/>
    <lineage>
        <taxon>Eukaryota</taxon>
        <taxon>Sar</taxon>
        <taxon>Stramenopiles</taxon>
        <taxon>Oomycota</taxon>
        <taxon>Saprolegniomycetes</taxon>
        <taxon>Saprolegniales</taxon>
        <taxon>Verrucalvaceae</taxon>
        <taxon>Aphanomyces</taxon>
    </lineage>
</organism>
<evidence type="ECO:0000256" key="5">
    <source>
        <dbReference type="PIRSR" id="PIRSR639383-2"/>
    </source>
</evidence>